<organism evidence="1">
    <name type="scientific">Saccharolobus solfataricus (strain ATCC 35092 / DSM 1617 / JCM 11322 / P2)</name>
    <name type="common">Sulfolobus solfataricus</name>
    <dbReference type="NCBI Taxonomy" id="273057"/>
    <lineage>
        <taxon>Archaea</taxon>
        <taxon>Thermoproteota</taxon>
        <taxon>Thermoprotei</taxon>
        <taxon>Sulfolobales</taxon>
        <taxon>Sulfolobaceae</taxon>
        <taxon>Saccharolobus</taxon>
    </lineage>
</organism>
<proteinExistence type="predicted"/>
<protein>
    <submittedName>
        <fullName evidence="1">Uncharacterized protein</fullName>
    </submittedName>
</protein>
<dbReference type="EMBL" id="DQ183185">
    <property type="protein sequence ID" value="ABA64560.1"/>
    <property type="molecule type" value="Genomic_DNA"/>
</dbReference>
<accession>A5GXY2</accession>
<geneLocation type="plasmid" evidence="1">
    <name>pSSVi</name>
</geneLocation>
<name>A5GXY2_SACS2</name>
<reference evidence="1" key="1">
    <citation type="journal article" date="2007" name="Virology">
        <title>A novel Sulfolobus non-conjugative extrachromosomal genetic element capable of integration into the host genome and spreading in the presence of a fusellovirus.</title>
        <authorList>
            <person name="Wang Y."/>
            <person name="Duan Z."/>
            <person name="Zhu H."/>
            <person name="Guo X."/>
            <person name="Wang Z."/>
            <person name="Zhou J."/>
            <person name="She Q."/>
            <person name="Huang L."/>
        </authorList>
    </citation>
    <scope>NUCLEOTIDE SEQUENCE</scope>
    <source>
        <strain evidence="1">P2</strain>
        <plasmid evidence="1">pSSVi</plasmid>
    </source>
</reference>
<evidence type="ECO:0000313" key="1">
    <source>
        <dbReference type="EMBL" id="ABA64560.1"/>
    </source>
</evidence>
<sequence length="87" mass="10539">MRIRIDHYDIEKSVECVKEFGEWIPYADDMEIDVDVSDVEFDEQDLETIVDQYFDDIVDILLYEYRDELEEVLKNMRSRKINAPSKR</sequence>
<keyword evidence="1" id="KW-0614">Plasmid</keyword>
<dbReference type="RefSeq" id="WP_012954646.1">
    <property type="nucleotide sequence ID" value="NC_013777.1"/>
</dbReference>
<dbReference type="AlphaFoldDB" id="A5GXY2"/>